<dbReference type="EMBL" id="CP132353">
    <property type="protein sequence ID" value="WLS80539.1"/>
    <property type="molecule type" value="Genomic_DNA"/>
</dbReference>
<dbReference type="Proteomes" id="UP001228139">
    <property type="component" value="Chromosome"/>
</dbReference>
<evidence type="ECO:0000313" key="1">
    <source>
        <dbReference type="EMBL" id="WLS80539.1"/>
    </source>
</evidence>
<organism evidence="1 2">
    <name type="scientific">Erwinia pyri</name>
    <dbReference type="NCBI Taxonomy" id="3062598"/>
    <lineage>
        <taxon>Bacteria</taxon>
        <taxon>Pseudomonadati</taxon>
        <taxon>Pseudomonadota</taxon>
        <taxon>Gammaproteobacteria</taxon>
        <taxon>Enterobacterales</taxon>
        <taxon>Erwiniaceae</taxon>
        <taxon>Erwinia</taxon>
    </lineage>
</organism>
<proteinExistence type="predicted"/>
<name>A0AA50DM85_9GAMM</name>
<dbReference type="AlphaFoldDB" id="A0AA50DM85"/>
<protein>
    <submittedName>
        <fullName evidence="1">Arylsulfatase</fullName>
    </submittedName>
</protein>
<keyword evidence="2" id="KW-1185">Reference proteome</keyword>
<accession>A0AA50DM85</accession>
<dbReference type="Gene3D" id="3.40.50.12500">
    <property type="match status" value="1"/>
</dbReference>
<sequence length="219" mass="23387">MSQRIVLIHATPLAVGPINDTFARQWPEANISNLLDDSLSGDRGKVTALTPNLYQRIDSLVDYAVSIDAAAILFTCSALGEAIDASAEIHALPILKPNEAMFEAALEKGKDIVMLATFAPAVPSMEAEFHELAMAEGSSAKLTTVVVEGARDALSAGNVVLHNQLVVEAARQHQHADAIVLAHFSMEVAYEEIKAAVTCPVLSSPQAAVEKLKRLMNSF</sequence>
<dbReference type="KEGG" id="epi:Q3V30_08695"/>
<gene>
    <name evidence="1" type="ORF">Q3V30_08695</name>
</gene>
<reference evidence="1 2" key="1">
    <citation type="submission" date="2023-07" db="EMBL/GenBank/DDBJ databases">
        <title>Pathogenic bacteria of pear tree diseases.</title>
        <authorList>
            <person name="Zhang Z."/>
            <person name="He L."/>
            <person name="Huang R."/>
        </authorList>
    </citation>
    <scope>NUCLEOTIDE SEQUENCE [LARGE SCALE GENOMIC DNA]</scope>
    <source>
        <strain evidence="1 2">DE2</strain>
    </source>
</reference>
<evidence type="ECO:0000313" key="2">
    <source>
        <dbReference type="Proteomes" id="UP001228139"/>
    </source>
</evidence>
<dbReference type="InterPro" id="IPR053714">
    <property type="entry name" value="Iso_Racemase_Enz_sf"/>
</dbReference>
<dbReference type="RefSeq" id="WP_306212357.1">
    <property type="nucleotide sequence ID" value="NZ_CP132353.1"/>
</dbReference>